<dbReference type="GO" id="GO:0003723">
    <property type="term" value="F:RNA binding"/>
    <property type="evidence" value="ECO:0007669"/>
    <property type="project" value="UniProtKB-UniRule"/>
</dbReference>
<proteinExistence type="predicted"/>
<evidence type="ECO:0000256" key="1">
    <source>
        <dbReference type="ARBA" id="ARBA00022884"/>
    </source>
</evidence>
<dbReference type="EMBL" id="KF900562">
    <property type="protein sequence ID" value="AIE99385.1"/>
    <property type="molecule type" value="Genomic_DNA"/>
</dbReference>
<gene>
    <name evidence="4" type="primary">KRR1</name>
</gene>
<dbReference type="NCBIfam" id="TIGR03665">
    <property type="entry name" value="arCOG04150"/>
    <property type="match status" value="1"/>
</dbReference>
<keyword evidence="1 2" id="KW-0694">RNA-binding</keyword>
<dbReference type="PROSITE" id="PS50084">
    <property type="entry name" value="KH_TYPE_1"/>
    <property type="match status" value="1"/>
</dbReference>
<feature type="domain" description="K Homology" evidence="3">
    <location>
        <begin position="88"/>
        <end position="155"/>
    </location>
</feature>
<dbReference type="InterPro" id="IPR019964">
    <property type="entry name" value="KH_domain_protein_archaea"/>
</dbReference>
<dbReference type="Gene3D" id="3.30.1370.10">
    <property type="entry name" value="K Homology domain, type 1"/>
    <property type="match status" value="2"/>
</dbReference>
<dbReference type="InterPro" id="IPR055211">
    <property type="entry name" value="KH_PNO1_2nd"/>
</dbReference>
<dbReference type="InterPro" id="IPR036612">
    <property type="entry name" value="KH_dom_type_1_sf"/>
</dbReference>
<evidence type="ECO:0000259" key="3">
    <source>
        <dbReference type="SMART" id="SM00322"/>
    </source>
</evidence>
<dbReference type="SMART" id="SM00322">
    <property type="entry name" value="KH"/>
    <property type="match status" value="2"/>
</dbReference>
<dbReference type="PANTHER" id="PTHR12826">
    <property type="entry name" value="RIBONUCLEASE Y"/>
    <property type="match status" value="1"/>
</dbReference>
<dbReference type="Pfam" id="PF22891">
    <property type="entry name" value="KH_PNO1_2nd"/>
    <property type="match status" value="1"/>
</dbReference>
<accession>A0A075G5V8</accession>
<dbReference type="SUPFAM" id="SSF54791">
    <property type="entry name" value="Eukaryotic type KH-domain (KH-domain type I)"/>
    <property type="match status" value="2"/>
</dbReference>
<evidence type="ECO:0000256" key="2">
    <source>
        <dbReference type="PROSITE-ProRule" id="PRU00117"/>
    </source>
</evidence>
<dbReference type="Pfam" id="PF00013">
    <property type="entry name" value="KH_1"/>
    <property type="match status" value="1"/>
</dbReference>
<name>A0A075G5V8_9ARCH</name>
<reference evidence="4" key="1">
    <citation type="journal article" date="2014" name="Genome Biol. Evol.">
        <title>Pangenome evidence for extensive interdomain horizontal transfer affecting lineage core and shell genes in uncultured planktonic thaumarchaeota and euryarchaeota.</title>
        <authorList>
            <person name="Deschamps P."/>
            <person name="Zivanovic Y."/>
            <person name="Moreira D."/>
            <person name="Rodriguez-Valera F."/>
            <person name="Lopez-Garcia P."/>
        </authorList>
    </citation>
    <scope>NUCLEOTIDE SEQUENCE</scope>
</reference>
<dbReference type="InterPro" id="IPR004087">
    <property type="entry name" value="KH_dom"/>
</dbReference>
<sequence length="189" mass="21082">MMFDKTIRVPIDRIGSIVGKSGKTKLWIEQKCNVSLDIDSRSGEVHISSDNEISNPLLAVELVKSLAHGFSKITASNLLDDDKFLSIIDLTQYFKKSSHSISRIKSRVIGQNGKARKVLEEISNTNISVYGHSISIIGSYEQIKLVENALNLLISGAQHKTAYDLLQKSRTQAKLDRMQLWEDGPVVEN</sequence>
<dbReference type="InterPro" id="IPR004088">
    <property type="entry name" value="KH_dom_type_1"/>
</dbReference>
<dbReference type="AlphaFoldDB" id="A0A075G5V8"/>
<dbReference type="PANTHER" id="PTHR12826:SF13">
    <property type="entry name" value="RNA-BINDING PROTEIN PNO1"/>
    <property type="match status" value="1"/>
</dbReference>
<evidence type="ECO:0000313" key="4">
    <source>
        <dbReference type="EMBL" id="AIE99385.1"/>
    </source>
</evidence>
<organism evidence="4">
    <name type="scientific">uncultured marine thaumarchaeote KM3_10_C07</name>
    <dbReference type="NCBI Taxonomy" id="1455986"/>
    <lineage>
        <taxon>Archaea</taxon>
        <taxon>Nitrososphaerota</taxon>
        <taxon>environmental samples</taxon>
    </lineage>
</organism>
<protein>
    <submittedName>
        <fullName evidence="4">Putative RNA-processing protein (KRR1)</fullName>
    </submittedName>
</protein>
<feature type="domain" description="K Homology" evidence="3">
    <location>
        <begin position="1"/>
        <end position="68"/>
    </location>
</feature>